<evidence type="ECO:0000313" key="2">
    <source>
        <dbReference type="Proteomes" id="UP000681720"/>
    </source>
</evidence>
<gene>
    <name evidence="1" type="ORF">GIL414_LOCUS50186</name>
</gene>
<evidence type="ECO:0000313" key="1">
    <source>
        <dbReference type="EMBL" id="CAF4867051.1"/>
    </source>
</evidence>
<comment type="caution">
    <text evidence="1">The sequence shown here is derived from an EMBL/GenBank/DDBJ whole genome shotgun (WGS) entry which is preliminary data.</text>
</comment>
<dbReference type="AlphaFoldDB" id="A0A8S3BWQ7"/>
<organism evidence="1 2">
    <name type="scientific">Rotaria magnacalcarata</name>
    <dbReference type="NCBI Taxonomy" id="392030"/>
    <lineage>
        <taxon>Eukaryota</taxon>
        <taxon>Metazoa</taxon>
        <taxon>Spiralia</taxon>
        <taxon>Gnathifera</taxon>
        <taxon>Rotifera</taxon>
        <taxon>Eurotatoria</taxon>
        <taxon>Bdelloidea</taxon>
        <taxon>Philodinida</taxon>
        <taxon>Philodinidae</taxon>
        <taxon>Rotaria</taxon>
    </lineage>
</organism>
<sequence>MELRRFTMSNPTASFSIIAHEAWGHRLSVVDNDEDTNFEDGHNKTQRLRSRLKTNHSNLGKLALVFR</sequence>
<proteinExistence type="predicted"/>
<protein>
    <submittedName>
        <fullName evidence="1">Uncharacterized protein</fullName>
    </submittedName>
</protein>
<accession>A0A8S3BWQ7</accession>
<reference evidence="1" key="1">
    <citation type="submission" date="2021-02" db="EMBL/GenBank/DDBJ databases">
        <authorList>
            <person name="Nowell W R."/>
        </authorList>
    </citation>
    <scope>NUCLEOTIDE SEQUENCE</scope>
</reference>
<name>A0A8S3BWQ7_9BILA</name>
<dbReference type="Proteomes" id="UP000681720">
    <property type="component" value="Unassembled WGS sequence"/>
</dbReference>
<dbReference type="EMBL" id="CAJOBJ010166651">
    <property type="protein sequence ID" value="CAF4867051.1"/>
    <property type="molecule type" value="Genomic_DNA"/>
</dbReference>